<dbReference type="EMBL" id="JARQZJ010000010">
    <property type="protein sequence ID" value="KAK9872261.1"/>
    <property type="molecule type" value="Genomic_DNA"/>
</dbReference>
<sequence length="114" mass="12863">MQQTQTKTIRVNIVPAHISAKNCSYSALSLIADRFEPGPIITDIFSLSPNFPKSTPEGIENVKPSSIVFPIFVNIYTFSLITHRQLVLYLNLARQRYDPTPTTCNCSMTNDWVN</sequence>
<name>A0AAW1TLK1_9CUCU</name>
<evidence type="ECO:0000313" key="1">
    <source>
        <dbReference type="EMBL" id="KAK9872261.1"/>
    </source>
</evidence>
<proteinExistence type="predicted"/>
<protein>
    <submittedName>
        <fullName evidence="1">Uncharacterized protein</fullName>
    </submittedName>
</protein>
<keyword evidence="2" id="KW-1185">Reference proteome</keyword>
<gene>
    <name evidence="1" type="ORF">WA026_017062</name>
</gene>
<evidence type="ECO:0000313" key="2">
    <source>
        <dbReference type="Proteomes" id="UP001431783"/>
    </source>
</evidence>
<comment type="caution">
    <text evidence="1">The sequence shown here is derived from an EMBL/GenBank/DDBJ whole genome shotgun (WGS) entry which is preliminary data.</text>
</comment>
<dbReference type="Proteomes" id="UP001431783">
    <property type="component" value="Unassembled WGS sequence"/>
</dbReference>
<reference evidence="1 2" key="1">
    <citation type="submission" date="2023-03" db="EMBL/GenBank/DDBJ databases">
        <title>Genome insight into feeding habits of ladybird beetles.</title>
        <authorList>
            <person name="Li H.-S."/>
            <person name="Huang Y.-H."/>
            <person name="Pang H."/>
        </authorList>
    </citation>
    <scope>NUCLEOTIDE SEQUENCE [LARGE SCALE GENOMIC DNA]</scope>
    <source>
        <strain evidence="1">SYSU_2023b</strain>
        <tissue evidence="1">Whole body</tissue>
    </source>
</reference>
<organism evidence="1 2">
    <name type="scientific">Henosepilachna vigintioctopunctata</name>
    <dbReference type="NCBI Taxonomy" id="420089"/>
    <lineage>
        <taxon>Eukaryota</taxon>
        <taxon>Metazoa</taxon>
        <taxon>Ecdysozoa</taxon>
        <taxon>Arthropoda</taxon>
        <taxon>Hexapoda</taxon>
        <taxon>Insecta</taxon>
        <taxon>Pterygota</taxon>
        <taxon>Neoptera</taxon>
        <taxon>Endopterygota</taxon>
        <taxon>Coleoptera</taxon>
        <taxon>Polyphaga</taxon>
        <taxon>Cucujiformia</taxon>
        <taxon>Coccinelloidea</taxon>
        <taxon>Coccinellidae</taxon>
        <taxon>Epilachninae</taxon>
        <taxon>Epilachnini</taxon>
        <taxon>Henosepilachna</taxon>
    </lineage>
</organism>
<accession>A0AAW1TLK1</accession>
<dbReference type="AlphaFoldDB" id="A0AAW1TLK1"/>